<dbReference type="GO" id="GO:0003677">
    <property type="term" value="F:DNA binding"/>
    <property type="evidence" value="ECO:0007669"/>
    <property type="project" value="UniProtKB-UniRule"/>
</dbReference>
<evidence type="ECO:0000256" key="4">
    <source>
        <dbReference type="ARBA" id="ARBA00022833"/>
    </source>
</evidence>
<evidence type="ECO:0000256" key="6">
    <source>
        <dbReference type="PROSITE-ProRule" id="PRU00309"/>
    </source>
</evidence>
<dbReference type="PROSITE" id="PS50950">
    <property type="entry name" value="ZF_THAP"/>
    <property type="match status" value="1"/>
</dbReference>
<gene>
    <name evidence="9" type="ORF">V5799_021843</name>
</gene>
<keyword evidence="5 6" id="KW-0238">DNA-binding</keyword>
<evidence type="ECO:0000256" key="7">
    <source>
        <dbReference type="SAM" id="MobiDB-lite"/>
    </source>
</evidence>
<dbReference type="InterPro" id="IPR027806">
    <property type="entry name" value="HARBI1_dom"/>
</dbReference>
<protein>
    <recommendedName>
        <fullName evidence="8">THAP-type domain-containing protein</fullName>
    </recommendedName>
</protein>
<evidence type="ECO:0000256" key="5">
    <source>
        <dbReference type="ARBA" id="ARBA00023125"/>
    </source>
</evidence>
<dbReference type="InterPro" id="IPR027805">
    <property type="entry name" value="Transposase_HTH_dom"/>
</dbReference>
<organism evidence="9 10">
    <name type="scientific">Amblyomma americanum</name>
    <name type="common">Lone star tick</name>
    <dbReference type="NCBI Taxonomy" id="6943"/>
    <lineage>
        <taxon>Eukaryota</taxon>
        <taxon>Metazoa</taxon>
        <taxon>Ecdysozoa</taxon>
        <taxon>Arthropoda</taxon>
        <taxon>Chelicerata</taxon>
        <taxon>Arachnida</taxon>
        <taxon>Acari</taxon>
        <taxon>Parasitiformes</taxon>
        <taxon>Ixodida</taxon>
        <taxon>Ixodoidea</taxon>
        <taxon>Ixodidae</taxon>
        <taxon>Amblyomminae</taxon>
        <taxon>Amblyomma</taxon>
    </lineage>
</organism>
<feature type="region of interest" description="Disordered" evidence="7">
    <location>
        <begin position="128"/>
        <end position="192"/>
    </location>
</feature>
<evidence type="ECO:0000256" key="3">
    <source>
        <dbReference type="ARBA" id="ARBA00022771"/>
    </source>
</evidence>
<dbReference type="SMART" id="SM00980">
    <property type="entry name" value="THAP"/>
    <property type="match status" value="1"/>
</dbReference>
<keyword evidence="3 6" id="KW-0863">Zinc-finger</keyword>
<dbReference type="PANTHER" id="PTHR23080:SF143">
    <property type="entry name" value="SI:DKEY-56D12.4"/>
    <property type="match status" value="1"/>
</dbReference>
<dbReference type="SUPFAM" id="SSF57716">
    <property type="entry name" value="Glucocorticoid receptor-like (DNA-binding domain)"/>
    <property type="match status" value="1"/>
</dbReference>
<keyword evidence="4" id="KW-0862">Zinc</keyword>
<comment type="caution">
    <text evidence="9">The sequence shown here is derived from an EMBL/GenBank/DDBJ whole genome shotgun (WGS) entry which is preliminary data.</text>
</comment>
<accession>A0AAQ4FNP2</accession>
<evidence type="ECO:0000259" key="8">
    <source>
        <dbReference type="PROSITE" id="PS50950"/>
    </source>
</evidence>
<comment type="cofactor">
    <cofactor evidence="1">
        <name>a divalent metal cation</name>
        <dbReference type="ChEBI" id="CHEBI:60240"/>
    </cofactor>
</comment>
<sequence length="456" mass="49154">MAASGSAECTRSKSRSSIYCCVYGCHNSYKNTAGKLPKIKFYSFPWRPYEEERRQRWVRAVRRASPDGSPWQPNRCSTRICSAHFVGNEKSTIAGHPAYIPTLFPASYGRCDGVCSETKIGRYERAQRRGLTTEASTSGKLRTAAEAVGSQSAVSGADGLSAEATAPDEPETTADASSPKAAASGAGGARSSSDSVATMLSVATQTEGSLHQGQCTLFLSVASQGCASTQVCHNDTVDTSVQAQVATESTFAGPEERSCVFLGYESMCHKEEAFRELCGVSANVFALLLSVISPIPVRQIDVPVAQKLAIFLMRLKLGTSFSSIAVLFGLHRTAVSRIFYFVLSNMLAALQNFIPNPSRATVDALMPACFMRHYPRCRFIIDCTEVRTEEPPTLEQRRALFSHYKGGYTLKFLVGILPNGCITFVSDAYGGSNVGHPHHAGVRISGPNRARGCSTC</sequence>
<reference evidence="9 10" key="1">
    <citation type="journal article" date="2023" name="Arcadia Sci">
        <title>De novo assembly of a long-read Amblyomma americanum tick genome.</title>
        <authorList>
            <person name="Chou S."/>
            <person name="Poskanzer K.E."/>
            <person name="Rollins M."/>
            <person name="Thuy-Boun P.S."/>
        </authorList>
    </citation>
    <scope>NUCLEOTIDE SEQUENCE [LARGE SCALE GENOMIC DNA]</scope>
    <source>
        <strain evidence="9">F_SG_1</strain>
        <tissue evidence="9">Salivary glands</tissue>
    </source>
</reference>
<feature type="compositionally biased region" description="Low complexity" evidence="7">
    <location>
        <begin position="174"/>
        <end position="192"/>
    </location>
</feature>
<dbReference type="Pfam" id="PF13613">
    <property type="entry name" value="HTH_Tnp_4"/>
    <property type="match status" value="1"/>
</dbReference>
<dbReference type="AlphaFoldDB" id="A0AAQ4FNP2"/>
<feature type="domain" description="THAP-type" evidence="8">
    <location>
        <begin position="15"/>
        <end position="104"/>
    </location>
</feature>
<dbReference type="Pfam" id="PF13359">
    <property type="entry name" value="DDE_Tnp_4"/>
    <property type="match status" value="1"/>
</dbReference>
<dbReference type="EMBL" id="JARKHS020000869">
    <property type="protein sequence ID" value="KAK8788381.1"/>
    <property type="molecule type" value="Genomic_DNA"/>
</dbReference>
<evidence type="ECO:0000313" key="9">
    <source>
        <dbReference type="EMBL" id="KAK8788381.1"/>
    </source>
</evidence>
<dbReference type="Proteomes" id="UP001321473">
    <property type="component" value="Unassembled WGS sequence"/>
</dbReference>
<keyword evidence="2" id="KW-0479">Metal-binding</keyword>
<dbReference type="Pfam" id="PF05485">
    <property type="entry name" value="THAP"/>
    <property type="match status" value="1"/>
</dbReference>
<name>A0AAQ4FNP2_AMBAM</name>
<dbReference type="GO" id="GO:0008270">
    <property type="term" value="F:zinc ion binding"/>
    <property type="evidence" value="ECO:0007669"/>
    <property type="project" value="UniProtKB-KW"/>
</dbReference>
<evidence type="ECO:0000256" key="2">
    <source>
        <dbReference type="ARBA" id="ARBA00022723"/>
    </source>
</evidence>
<evidence type="ECO:0000256" key="1">
    <source>
        <dbReference type="ARBA" id="ARBA00001968"/>
    </source>
</evidence>
<dbReference type="InterPro" id="IPR006612">
    <property type="entry name" value="THAP_Znf"/>
</dbReference>
<evidence type="ECO:0000313" key="10">
    <source>
        <dbReference type="Proteomes" id="UP001321473"/>
    </source>
</evidence>
<dbReference type="PANTHER" id="PTHR23080">
    <property type="entry name" value="THAP DOMAIN PROTEIN"/>
    <property type="match status" value="1"/>
</dbReference>
<keyword evidence="10" id="KW-1185">Reference proteome</keyword>
<proteinExistence type="predicted"/>